<keyword evidence="2" id="KW-1185">Reference proteome</keyword>
<dbReference type="HOGENOM" id="CLU_2094518_0_0_7"/>
<evidence type="ECO:0000313" key="2">
    <source>
        <dbReference type="Proteomes" id="UP000002534"/>
    </source>
</evidence>
<gene>
    <name evidence="1" type="ordered locus">Pcar_2737</name>
</gene>
<reference evidence="2" key="1">
    <citation type="submission" date="2005-10" db="EMBL/GenBank/DDBJ databases">
        <title>Complete sequence of Pelobacter carbinolicus DSM 2380.</title>
        <authorList>
            <person name="Copeland A."/>
            <person name="Lucas S."/>
            <person name="Lapidus A."/>
            <person name="Barry K."/>
            <person name="Detter J.C."/>
            <person name="Glavina T."/>
            <person name="Hammon N."/>
            <person name="Israni S."/>
            <person name="Pitluck S."/>
            <person name="Chertkov O."/>
            <person name="Schmutz J."/>
            <person name="Larimer F."/>
            <person name="Land M."/>
            <person name="Kyrpides N."/>
            <person name="Ivanova N."/>
            <person name="Richardson P."/>
        </authorList>
    </citation>
    <scope>NUCLEOTIDE SEQUENCE [LARGE SCALE GENOMIC DNA]</scope>
    <source>
        <strain evidence="2">DSM 2380 / NBRC 103641 / GraBd1</strain>
    </source>
</reference>
<name>Q3A0Y5_SYNC1</name>
<protein>
    <submittedName>
        <fullName evidence="1">Uncharacterized protein</fullName>
    </submittedName>
</protein>
<dbReference type="AlphaFoldDB" id="Q3A0Y5"/>
<dbReference type="OrthoDB" id="7303278at2"/>
<dbReference type="STRING" id="338963.Pcar_2737"/>
<dbReference type="Proteomes" id="UP000002534">
    <property type="component" value="Chromosome"/>
</dbReference>
<dbReference type="EMBL" id="CP000142">
    <property type="protein sequence ID" value="ABA89972.1"/>
    <property type="molecule type" value="Genomic_DNA"/>
</dbReference>
<accession>Q3A0Y5</accession>
<dbReference type="RefSeq" id="WP_011342515.1">
    <property type="nucleotide sequence ID" value="NC_007498.2"/>
</dbReference>
<organism evidence="1 2">
    <name type="scientific">Syntrophotalea carbinolica (strain DSM 2380 / NBRC 103641 / GraBd1)</name>
    <name type="common">Pelobacter carbinolicus</name>
    <dbReference type="NCBI Taxonomy" id="338963"/>
    <lineage>
        <taxon>Bacteria</taxon>
        <taxon>Pseudomonadati</taxon>
        <taxon>Thermodesulfobacteriota</taxon>
        <taxon>Desulfuromonadia</taxon>
        <taxon>Desulfuromonadales</taxon>
        <taxon>Syntrophotaleaceae</taxon>
        <taxon>Syntrophotalea</taxon>
    </lineage>
</organism>
<evidence type="ECO:0000313" key="1">
    <source>
        <dbReference type="EMBL" id="ABA89972.1"/>
    </source>
</evidence>
<dbReference type="KEGG" id="pca:Pcar_2737"/>
<proteinExistence type="predicted"/>
<reference evidence="1 2" key="2">
    <citation type="journal article" date="2012" name="BMC Genomics">
        <title>The genome of Pelobacter carbinolicus reveals surprising metabolic capabilities and physiological features.</title>
        <authorList>
            <person name="Aklujkar M."/>
            <person name="Haveman S.A."/>
            <person name="Didonato R.Jr."/>
            <person name="Chertkov O."/>
            <person name="Han C.S."/>
            <person name="Land M.L."/>
            <person name="Brown P."/>
            <person name="Lovley D.R."/>
        </authorList>
    </citation>
    <scope>NUCLEOTIDE SEQUENCE [LARGE SCALE GENOMIC DNA]</scope>
    <source>
        <strain evidence="2">DSM 2380 / NBRC 103641 / GraBd1</strain>
    </source>
</reference>
<sequence length="116" mass="13327">MEIDIRLFVFDDEGKVFPLDKKRFDAAAEHREPLTEYKGQCIKLAGAMLLRQGEQPPTVEEIYGQYVYFDDEGFVDEEKLAAATRHTDKDLGRDYHNEFLWVPDEADIAKIMAALG</sequence>